<feature type="compositionally biased region" description="Polar residues" evidence="2">
    <location>
        <begin position="152"/>
        <end position="171"/>
    </location>
</feature>
<dbReference type="InterPro" id="IPR012677">
    <property type="entry name" value="Nucleotide-bd_a/b_plait_sf"/>
</dbReference>
<feature type="compositionally biased region" description="Polar residues" evidence="2">
    <location>
        <begin position="105"/>
        <end position="118"/>
    </location>
</feature>
<feature type="region of interest" description="Disordered" evidence="2">
    <location>
        <begin position="507"/>
        <end position="654"/>
    </location>
</feature>
<dbReference type="EMBL" id="KZ826341">
    <property type="protein sequence ID" value="PYI07486.1"/>
    <property type="molecule type" value="Genomic_DNA"/>
</dbReference>
<feature type="compositionally biased region" description="Low complexity" evidence="2">
    <location>
        <begin position="318"/>
        <end position="362"/>
    </location>
</feature>
<dbReference type="Gene3D" id="3.30.70.330">
    <property type="match status" value="1"/>
</dbReference>
<dbReference type="OrthoDB" id="10044938at2759"/>
<feature type="compositionally biased region" description="Basic and acidic residues" evidence="2">
    <location>
        <begin position="393"/>
        <end position="407"/>
    </location>
</feature>
<keyword evidence="5" id="KW-1185">Reference proteome</keyword>
<evidence type="ECO:0000259" key="3">
    <source>
        <dbReference type="PROSITE" id="PS50102"/>
    </source>
</evidence>
<evidence type="ECO:0000256" key="2">
    <source>
        <dbReference type="SAM" id="MobiDB-lite"/>
    </source>
</evidence>
<feature type="domain" description="RRM" evidence="3">
    <location>
        <begin position="443"/>
        <end position="514"/>
    </location>
</feature>
<feature type="compositionally biased region" description="Basic and acidic residues" evidence="2">
    <location>
        <begin position="599"/>
        <end position="617"/>
    </location>
</feature>
<evidence type="ECO:0000313" key="4">
    <source>
        <dbReference type="EMBL" id="PYI07486.1"/>
    </source>
</evidence>
<dbReference type="InterPro" id="IPR035979">
    <property type="entry name" value="RBD_domain_sf"/>
</dbReference>
<feature type="compositionally biased region" description="Basic and acidic residues" evidence="2">
    <location>
        <begin position="555"/>
        <end position="564"/>
    </location>
</feature>
<dbReference type="PANTHER" id="PTHR23295">
    <property type="entry name" value="NUCLEAR RECEPTOR COACTIVATOR 5-RELATED"/>
    <property type="match status" value="1"/>
</dbReference>
<dbReference type="InterPro" id="IPR000504">
    <property type="entry name" value="RRM_dom"/>
</dbReference>
<sequence>MTPSSPDEALHFRGKTLTPESPRPLHVAEPARIPVLQNQMDPVFNDTSTYERSEAFLANTSLPTHPNDPTSFRGPYAGPGEVRGTTGAVQVPEQPPPRQPPPPQHTQGSFHSGSSQVEDGSMNGIANALSATATTAQASFASDQPAPPMATGPSSAVQDAPANSSLTTLPSSDPASLLAPHHPPPLPDVHPSSSHAAQNIPSASEVDHAVASWTTPSAPSNRLDSQSKSDDNTGEDGVDFQNLLDNLPPSSTAPPSAPAVSETAPLSVDVSAIPLAGTDEDALQSTLGLPPRPPPQAKPSIHPNYNASDDIRSYHQLPPNSSNTQPSPPASYSAQQSNYQSGLGLPSLAAAGAPGTSSGASALPPPPVPSFQQSSPTATESQDSPVPANNRNGRNERPAARQPKSADEDTPWGPDVQKKYDEFLHDERIYVTEGLWDRFPPGSRLFVGNLPTERVTKRDLFHIFHKFGKLAQISIKQAYGFIQFLDSSACKQALDAEQGAVVRGRKVHLEISKPQRSTRPGAAPAEPSRAPPSRRSRSPEFSRSGPSSGRNARAPADRYDRSYESGRVPFSDFRDEPSHRRRDDYRPPPPRSPSPRAFRGRDGYRSRDRTPERYDRRERRRSRSPYTRDRRYRSPSPRGRGAYEGDVDLPVPRRAPRDVPEVQILVLEEVDRNFIFHVENAFRNRGLRVDVLVLGPRIPLNAAVQRQVQEGVLAVVRLSRPNQFSRKIPLQLFDRSGGPDNFRSNEYPDVEPSIAAEIVLHAQSMQRGAPPAPFTPNPAAAFGVPPLPVPAASVPPVPQAPLPIANQPNIANLITSLDGPTLQSLLGVLQQRPPAVPTAPQPFPATSTPHGAADLASLLNAATRQPVAANPQQALPPQPFPLQTPNAPVVSDPNLISLLAKGLGGQQPQNPAAVGPQVQNIMNQLGKWKQ</sequence>
<evidence type="ECO:0000313" key="5">
    <source>
        <dbReference type="Proteomes" id="UP000248423"/>
    </source>
</evidence>
<dbReference type="SUPFAM" id="SSF52954">
    <property type="entry name" value="Class II aaRS ABD-related"/>
    <property type="match status" value="1"/>
</dbReference>
<feature type="region of interest" description="Disordered" evidence="2">
    <location>
        <begin position="1"/>
        <end position="417"/>
    </location>
</feature>
<dbReference type="VEuPathDB" id="FungiDB:BO78DRAFT_417611"/>
<accession>A0A319EBK8</accession>
<dbReference type="AlphaFoldDB" id="A0A319EBK8"/>
<feature type="compositionally biased region" description="Polar residues" evidence="2">
    <location>
        <begin position="377"/>
        <end position="392"/>
    </location>
</feature>
<dbReference type="STRING" id="1448318.A0A319EBK8"/>
<dbReference type="GO" id="GO:0003723">
    <property type="term" value="F:RNA binding"/>
    <property type="evidence" value="ECO:0007669"/>
    <property type="project" value="UniProtKB-UniRule"/>
</dbReference>
<dbReference type="InterPro" id="IPR052600">
    <property type="entry name" value="Nuc_rcpt_coact/corep"/>
</dbReference>
<keyword evidence="1" id="KW-0694">RNA-binding</keyword>
<gene>
    <name evidence="4" type="ORF">BO78DRAFT_417611</name>
</gene>
<dbReference type="InterPro" id="IPR036621">
    <property type="entry name" value="Anticodon-bd_dom_sf"/>
</dbReference>
<dbReference type="Proteomes" id="UP000248423">
    <property type="component" value="Unassembled WGS sequence"/>
</dbReference>
<dbReference type="InterPro" id="IPR034167">
    <property type="entry name" value="Nab3_RRM"/>
</dbReference>
<feature type="compositionally biased region" description="Basic and acidic residues" evidence="2">
    <location>
        <begin position="572"/>
        <end position="586"/>
    </location>
</feature>
<protein>
    <recommendedName>
        <fullName evidence="3">RRM domain-containing protein</fullName>
    </recommendedName>
</protein>
<dbReference type="PROSITE" id="PS50102">
    <property type="entry name" value="RRM"/>
    <property type="match status" value="1"/>
</dbReference>
<feature type="compositionally biased region" description="Pro residues" evidence="2">
    <location>
        <begin position="93"/>
        <end position="104"/>
    </location>
</feature>
<proteinExistence type="predicted"/>
<dbReference type="SMART" id="SM00360">
    <property type="entry name" value="RRM"/>
    <property type="match status" value="1"/>
</dbReference>
<feature type="compositionally biased region" description="Polar residues" evidence="2">
    <location>
        <begin position="58"/>
        <end position="70"/>
    </location>
</feature>
<dbReference type="CDD" id="cd12342">
    <property type="entry name" value="RRM_Nab3p"/>
    <property type="match status" value="1"/>
</dbReference>
<reference evidence="4 5" key="1">
    <citation type="submission" date="2018-02" db="EMBL/GenBank/DDBJ databases">
        <title>The genomes of Aspergillus section Nigri reveals drivers in fungal speciation.</title>
        <authorList>
            <consortium name="DOE Joint Genome Institute"/>
            <person name="Vesth T.C."/>
            <person name="Nybo J."/>
            <person name="Theobald S."/>
            <person name="Brandl J."/>
            <person name="Frisvad J.C."/>
            <person name="Nielsen K.F."/>
            <person name="Lyhne E.K."/>
            <person name="Kogle M.E."/>
            <person name="Kuo A."/>
            <person name="Riley R."/>
            <person name="Clum A."/>
            <person name="Nolan M."/>
            <person name="Lipzen A."/>
            <person name="Salamov A."/>
            <person name="Henrissat B."/>
            <person name="Wiebenga A."/>
            <person name="De vries R.P."/>
            <person name="Grigoriev I.V."/>
            <person name="Mortensen U.H."/>
            <person name="Andersen M.R."/>
            <person name="Baker S.E."/>
        </authorList>
    </citation>
    <scope>NUCLEOTIDE SEQUENCE [LARGE SCALE GENOMIC DNA]</scope>
    <source>
        <strain evidence="4 5">CBS 121057</strain>
    </source>
</reference>
<name>A0A319EBK8_ASPSB</name>
<feature type="compositionally biased region" description="Low complexity" evidence="2">
    <location>
        <begin position="126"/>
        <end position="142"/>
    </location>
</feature>
<feature type="compositionally biased region" description="Low complexity" evidence="2">
    <location>
        <begin position="519"/>
        <end position="550"/>
    </location>
</feature>
<dbReference type="SUPFAM" id="SSF54928">
    <property type="entry name" value="RNA-binding domain, RBD"/>
    <property type="match status" value="1"/>
</dbReference>
<dbReference type="PANTHER" id="PTHR23295:SF6">
    <property type="entry name" value="NEOSIN, ISOFORM A"/>
    <property type="match status" value="1"/>
</dbReference>
<organism evidence="4 5">
    <name type="scientific">Aspergillus sclerotiicarbonarius (strain CBS 121057 / IBT 28362)</name>
    <dbReference type="NCBI Taxonomy" id="1448318"/>
    <lineage>
        <taxon>Eukaryota</taxon>
        <taxon>Fungi</taxon>
        <taxon>Dikarya</taxon>
        <taxon>Ascomycota</taxon>
        <taxon>Pezizomycotina</taxon>
        <taxon>Eurotiomycetes</taxon>
        <taxon>Eurotiomycetidae</taxon>
        <taxon>Eurotiales</taxon>
        <taxon>Aspergillaceae</taxon>
        <taxon>Aspergillus</taxon>
        <taxon>Aspergillus subgen. Circumdati</taxon>
    </lineage>
</organism>
<feature type="compositionally biased region" description="Polar residues" evidence="2">
    <location>
        <begin position="212"/>
        <end position="224"/>
    </location>
</feature>
<feature type="compositionally biased region" description="Polar residues" evidence="2">
    <location>
        <begin position="36"/>
        <end position="48"/>
    </location>
</feature>
<dbReference type="Pfam" id="PF00076">
    <property type="entry name" value="RRM_1"/>
    <property type="match status" value="1"/>
</dbReference>
<evidence type="ECO:0000256" key="1">
    <source>
        <dbReference type="PROSITE-ProRule" id="PRU00176"/>
    </source>
</evidence>
<dbReference type="Gene3D" id="3.40.50.800">
    <property type="entry name" value="Anticodon-binding domain"/>
    <property type="match status" value="1"/>
</dbReference>